<keyword evidence="1" id="KW-0433">Leucine-rich repeat</keyword>
<gene>
    <name evidence="5" type="ORF">BpHYR1_037118</name>
</gene>
<feature type="signal peptide" evidence="4">
    <location>
        <begin position="1"/>
        <end position="21"/>
    </location>
</feature>
<keyword evidence="3" id="KW-1133">Transmembrane helix</keyword>
<dbReference type="InterPro" id="IPR001611">
    <property type="entry name" value="Leu-rich_rpt"/>
</dbReference>
<evidence type="ECO:0000313" key="6">
    <source>
        <dbReference type="Proteomes" id="UP000276133"/>
    </source>
</evidence>
<protein>
    <submittedName>
        <fullName evidence="5">Insulin-like growth factor-binding complex acid labile subunit</fullName>
    </submittedName>
</protein>
<dbReference type="AlphaFoldDB" id="A0A3M7SYQ5"/>
<organism evidence="5 6">
    <name type="scientific">Brachionus plicatilis</name>
    <name type="common">Marine rotifer</name>
    <name type="synonym">Brachionus muelleri</name>
    <dbReference type="NCBI Taxonomy" id="10195"/>
    <lineage>
        <taxon>Eukaryota</taxon>
        <taxon>Metazoa</taxon>
        <taxon>Spiralia</taxon>
        <taxon>Gnathifera</taxon>
        <taxon>Rotifera</taxon>
        <taxon>Eurotatoria</taxon>
        <taxon>Monogononta</taxon>
        <taxon>Pseudotrocha</taxon>
        <taxon>Ploima</taxon>
        <taxon>Brachionidae</taxon>
        <taxon>Brachionus</taxon>
    </lineage>
</organism>
<comment type="caution">
    <text evidence="5">The sequence shown here is derived from an EMBL/GenBank/DDBJ whole genome shotgun (WGS) entry which is preliminary data.</text>
</comment>
<dbReference type="SUPFAM" id="SSF52058">
    <property type="entry name" value="L domain-like"/>
    <property type="match status" value="1"/>
</dbReference>
<keyword evidence="3" id="KW-0812">Transmembrane</keyword>
<dbReference type="Pfam" id="PF13855">
    <property type="entry name" value="LRR_8"/>
    <property type="match status" value="2"/>
</dbReference>
<reference evidence="5 6" key="1">
    <citation type="journal article" date="2018" name="Sci. Rep.">
        <title>Genomic signatures of local adaptation to the degree of environmental predictability in rotifers.</title>
        <authorList>
            <person name="Franch-Gras L."/>
            <person name="Hahn C."/>
            <person name="Garcia-Roger E.M."/>
            <person name="Carmona M.J."/>
            <person name="Serra M."/>
            <person name="Gomez A."/>
        </authorList>
    </citation>
    <scope>NUCLEOTIDE SEQUENCE [LARGE SCALE GENOMIC DNA]</scope>
    <source>
        <strain evidence="5">HYR1</strain>
    </source>
</reference>
<keyword evidence="3" id="KW-0472">Membrane</keyword>
<name>A0A3M7SYQ5_BRAPC</name>
<dbReference type="PANTHER" id="PTHR45617">
    <property type="entry name" value="LEUCINE RICH REPEAT FAMILY PROTEIN"/>
    <property type="match status" value="1"/>
</dbReference>
<evidence type="ECO:0000256" key="2">
    <source>
        <dbReference type="ARBA" id="ARBA00022737"/>
    </source>
</evidence>
<evidence type="ECO:0000256" key="3">
    <source>
        <dbReference type="SAM" id="Phobius"/>
    </source>
</evidence>
<sequence>MTQIENLLLIFILIWSSPVTGKNWDENSFKKAFQIQWEYLNRKPEPDWKFQFNDDSNSITVCNYRFFHVKRIPHHKCYFYLQTNNIVNLVEFCNETKYTYLRVLILSNSSLSSFKCIFSSYLVYIDLSHNEIRHLFKHSFSHMNSLSYLDISSNYLKTIDLIFNLVDFEENWKFKLSLANNTLDNIDLKINPFSRHLYINISNTNTEVWPNLYKAKATVYLDTFNLTIFSDIIVTIDQNFNLSWGAINQARVERISFDQRNMGLREHVSYRKIEGLTEIYFRRNFLKILQKTDVTMYPPKISIIDLSDNLIEYVDPNFFDGCPKLNTLNLRNNRLFSVRHFELRILSLSTLDLSYNLMSSLEYLVLKSSKDLPSLTIYLDNNKLTKIPVIKCQVQTIELISFTNQSTVDFDTFYMNFNGIKNTRRNPLIKKLDLSHNNYLRKVYDEIFCFLGQNIWNNLKINSINLSATRLDIQKIGCLKQLQIGDQVDPEIVYDKNAYAYNESECKYSEDTDCELHAKRVEQLIMVTSNQKGLLDLILTCLIIADFILSVILIKILCLS</sequence>
<feature type="transmembrane region" description="Helical" evidence="3">
    <location>
        <begin position="537"/>
        <end position="558"/>
    </location>
</feature>
<evidence type="ECO:0000313" key="5">
    <source>
        <dbReference type="EMBL" id="RNA40700.1"/>
    </source>
</evidence>
<keyword evidence="6" id="KW-1185">Reference proteome</keyword>
<evidence type="ECO:0000256" key="1">
    <source>
        <dbReference type="ARBA" id="ARBA00022614"/>
    </source>
</evidence>
<dbReference type="Gene3D" id="3.80.10.10">
    <property type="entry name" value="Ribonuclease Inhibitor"/>
    <property type="match status" value="2"/>
</dbReference>
<dbReference type="EMBL" id="REGN01000604">
    <property type="protein sequence ID" value="RNA40700.1"/>
    <property type="molecule type" value="Genomic_DNA"/>
</dbReference>
<proteinExistence type="predicted"/>
<feature type="chain" id="PRO_5018272477" evidence="4">
    <location>
        <begin position="22"/>
        <end position="560"/>
    </location>
</feature>
<evidence type="ECO:0000256" key="4">
    <source>
        <dbReference type="SAM" id="SignalP"/>
    </source>
</evidence>
<dbReference type="PROSITE" id="PS51450">
    <property type="entry name" value="LRR"/>
    <property type="match status" value="2"/>
</dbReference>
<dbReference type="STRING" id="10195.A0A3M7SYQ5"/>
<accession>A0A3M7SYQ5</accession>
<dbReference type="Proteomes" id="UP000276133">
    <property type="component" value="Unassembled WGS sequence"/>
</dbReference>
<keyword evidence="2" id="KW-0677">Repeat</keyword>
<keyword evidence="4" id="KW-0732">Signal</keyword>
<dbReference type="InterPro" id="IPR032675">
    <property type="entry name" value="LRR_dom_sf"/>
</dbReference>